<feature type="compositionally biased region" description="Polar residues" evidence="1">
    <location>
        <begin position="75"/>
        <end position="86"/>
    </location>
</feature>
<dbReference type="AlphaFoldDB" id="A0A9N7Z5G7"/>
<evidence type="ECO:0000256" key="1">
    <source>
        <dbReference type="SAM" id="MobiDB-lite"/>
    </source>
</evidence>
<proteinExistence type="predicted"/>
<protein>
    <submittedName>
        <fullName evidence="2">Uncharacterized protein</fullName>
    </submittedName>
</protein>
<comment type="caution">
    <text evidence="2">The sequence shown here is derived from an EMBL/GenBank/DDBJ whole genome shotgun (WGS) entry which is preliminary data.</text>
</comment>
<evidence type="ECO:0000313" key="3">
    <source>
        <dbReference type="Proteomes" id="UP001153269"/>
    </source>
</evidence>
<feature type="compositionally biased region" description="Basic and acidic residues" evidence="1">
    <location>
        <begin position="1"/>
        <end position="12"/>
    </location>
</feature>
<name>A0A9N7Z5G7_PLEPL</name>
<sequence length="196" mass="21895">MEKEDVKKKENGRGGSFRRGDMSTYSDLRDIIFLSPANKSEEADVNRNVLINLQGLFRETRPVSLDLSLEDAFKSGQSESPNQASESDIKDQPENGHLGFQDSFVTPGVFTVAELVRVSQNDILMMYQFLVMEVKLCRRRRKVDLCQKGRLLIDSCLPALHPSANQSLVSGIKNEELVLCQRSNLFPGGGLESSEV</sequence>
<feature type="region of interest" description="Disordered" evidence="1">
    <location>
        <begin position="74"/>
        <end position="97"/>
    </location>
</feature>
<dbReference type="EMBL" id="CADEAL010004057">
    <property type="protein sequence ID" value="CAB1450497.1"/>
    <property type="molecule type" value="Genomic_DNA"/>
</dbReference>
<accession>A0A9N7Z5G7</accession>
<keyword evidence="3" id="KW-1185">Reference proteome</keyword>
<reference evidence="2" key="1">
    <citation type="submission" date="2020-03" db="EMBL/GenBank/DDBJ databases">
        <authorList>
            <person name="Weist P."/>
        </authorList>
    </citation>
    <scope>NUCLEOTIDE SEQUENCE</scope>
</reference>
<feature type="region of interest" description="Disordered" evidence="1">
    <location>
        <begin position="1"/>
        <end position="21"/>
    </location>
</feature>
<dbReference type="Proteomes" id="UP001153269">
    <property type="component" value="Unassembled WGS sequence"/>
</dbReference>
<evidence type="ECO:0000313" key="2">
    <source>
        <dbReference type="EMBL" id="CAB1450497.1"/>
    </source>
</evidence>
<organism evidence="2 3">
    <name type="scientific">Pleuronectes platessa</name>
    <name type="common">European plaice</name>
    <dbReference type="NCBI Taxonomy" id="8262"/>
    <lineage>
        <taxon>Eukaryota</taxon>
        <taxon>Metazoa</taxon>
        <taxon>Chordata</taxon>
        <taxon>Craniata</taxon>
        <taxon>Vertebrata</taxon>
        <taxon>Euteleostomi</taxon>
        <taxon>Actinopterygii</taxon>
        <taxon>Neopterygii</taxon>
        <taxon>Teleostei</taxon>
        <taxon>Neoteleostei</taxon>
        <taxon>Acanthomorphata</taxon>
        <taxon>Carangaria</taxon>
        <taxon>Pleuronectiformes</taxon>
        <taxon>Pleuronectoidei</taxon>
        <taxon>Pleuronectidae</taxon>
        <taxon>Pleuronectes</taxon>
    </lineage>
</organism>
<gene>
    <name evidence="2" type="ORF">PLEPLA_LOCUS38189</name>
</gene>